<evidence type="ECO:0000313" key="1">
    <source>
        <dbReference type="EMBL" id="VAV97893.1"/>
    </source>
</evidence>
<protein>
    <recommendedName>
        <fullName evidence="2">VanZ-like domain-containing protein</fullName>
    </recommendedName>
</protein>
<evidence type="ECO:0008006" key="2">
    <source>
        <dbReference type="Google" id="ProtNLM"/>
    </source>
</evidence>
<name>A0A3B0SN90_9ZZZZ</name>
<accession>A0A3B0SN90</accession>
<proteinExistence type="predicted"/>
<reference evidence="1" key="1">
    <citation type="submission" date="2018-06" db="EMBL/GenBank/DDBJ databases">
        <authorList>
            <person name="Zhirakovskaya E."/>
        </authorList>
    </citation>
    <scope>NUCLEOTIDE SEQUENCE</scope>
</reference>
<organism evidence="1">
    <name type="scientific">hydrothermal vent metagenome</name>
    <dbReference type="NCBI Taxonomy" id="652676"/>
    <lineage>
        <taxon>unclassified sequences</taxon>
        <taxon>metagenomes</taxon>
        <taxon>ecological metagenomes</taxon>
    </lineage>
</organism>
<gene>
    <name evidence="1" type="ORF">MNBD_ALPHA04-816</name>
</gene>
<dbReference type="EMBL" id="UOEF01000257">
    <property type="protein sequence ID" value="VAV97893.1"/>
    <property type="molecule type" value="Genomic_DNA"/>
</dbReference>
<dbReference type="AlphaFoldDB" id="A0A3B0SN90"/>
<sequence>MEWYEIKVWLADITGLDRDSLHIYAGLLIQLAVALVTRRSVAHPLPWLTVLFAASINEFSDYSNMSPVESFFEPFMRELISDIANTMAFPTILLIVARYWPSWLTGKANELVAEQEDEIS</sequence>